<evidence type="ECO:0000313" key="3">
    <source>
        <dbReference type="Proteomes" id="UP000054337"/>
    </source>
</evidence>
<dbReference type="GeneID" id="26259932"/>
<dbReference type="Proteomes" id="UP000054337">
    <property type="component" value="Unassembled WGS sequence"/>
</dbReference>
<dbReference type="OrthoDB" id="3695563at2759"/>
<feature type="region of interest" description="Disordered" evidence="1">
    <location>
        <begin position="20"/>
        <end position="41"/>
    </location>
</feature>
<reference evidence="2 3" key="1">
    <citation type="journal article" date="2013" name="PLoS Genet.">
        <title>Comparative genome structure, secondary metabolite, and effector coding capacity across Cochliobolus pathogens.</title>
        <authorList>
            <person name="Condon B.J."/>
            <person name="Leng Y."/>
            <person name="Wu D."/>
            <person name="Bushley K.E."/>
            <person name="Ohm R.A."/>
            <person name="Otillar R."/>
            <person name="Martin J."/>
            <person name="Schackwitz W."/>
            <person name="Grimwood J."/>
            <person name="MohdZainudin N."/>
            <person name="Xue C."/>
            <person name="Wang R."/>
            <person name="Manning V.A."/>
            <person name="Dhillon B."/>
            <person name="Tu Z.J."/>
            <person name="Steffenson B.J."/>
            <person name="Salamov A."/>
            <person name="Sun H."/>
            <person name="Lowry S."/>
            <person name="LaButti K."/>
            <person name="Han J."/>
            <person name="Copeland A."/>
            <person name="Lindquist E."/>
            <person name="Barry K."/>
            <person name="Schmutz J."/>
            <person name="Baker S.E."/>
            <person name="Ciuffetti L.M."/>
            <person name="Grigoriev I.V."/>
            <person name="Zhong S."/>
            <person name="Turgeon B.G."/>
        </authorList>
    </citation>
    <scope>NUCLEOTIDE SEQUENCE [LARGE SCALE GENOMIC DNA]</scope>
    <source>
        <strain evidence="2 3">FI3</strain>
    </source>
</reference>
<name>W7EKX8_BIPV3</name>
<accession>W7EKX8</accession>
<dbReference type="RefSeq" id="XP_014558317.1">
    <property type="nucleotide sequence ID" value="XM_014702831.1"/>
</dbReference>
<organism evidence="2 3">
    <name type="scientific">Bipolaris victoriae (strain FI3)</name>
    <name type="common">Victoria blight of oats agent</name>
    <name type="synonym">Cochliobolus victoriae</name>
    <dbReference type="NCBI Taxonomy" id="930091"/>
    <lineage>
        <taxon>Eukaryota</taxon>
        <taxon>Fungi</taxon>
        <taxon>Dikarya</taxon>
        <taxon>Ascomycota</taxon>
        <taxon>Pezizomycotina</taxon>
        <taxon>Dothideomycetes</taxon>
        <taxon>Pleosporomycetidae</taxon>
        <taxon>Pleosporales</taxon>
        <taxon>Pleosporineae</taxon>
        <taxon>Pleosporaceae</taxon>
        <taxon>Bipolaris</taxon>
    </lineage>
</organism>
<feature type="compositionally biased region" description="Low complexity" evidence="1">
    <location>
        <begin position="78"/>
        <end position="88"/>
    </location>
</feature>
<dbReference type="EMBL" id="KI968718">
    <property type="protein sequence ID" value="EUN28716.1"/>
    <property type="molecule type" value="Genomic_DNA"/>
</dbReference>
<dbReference type="AlphaFoldDB" id="W7EKX8"/>
<sequence>MDHHTFTSLFSHLLAPVSHTQCTSSAPCSSPTYHEEHKEKEPHIIRLAEEEELARLQHGEQQDGTPLCREGGIAAWHQQQPQQQQQQQGERRDSMEVQKKRRPSLEWLAGVIRERRVHV</sequence>
<gene>
    <name evidence="2" type="ORF">COCVIDRAFT_94776</name>
</gene>
<feature type="compositionally biased region" description="Polar residues" evidence="1">
    <location>
        <begin position="20"/>
        <end position="32"/>
    </location>
</feature>
<protein>
    <submittedName>
        <fullName evidence="2">Uncharacterized protein</fullName>
    </submittedName>
</protein>
<evidence type="ECO:0000256" key="1">
    <source>
        <dbReference type="SAM" id="MobiDB-lite"/>
    </source>
</evidence>
<keyword evidence="3" id="KW-1185">Reference proteome</keyword>
<dbReference type="HOGENOM" id="CLU_109434_0_0_1"/>
<feature type="region of interest" description="Disordered" evidence="1">
    <location>
        <begin position="56"/>
        <end position="103"/>
    </location>
</feature>
<proteinExistence type="predicted"/>
<evidence type="ECO:0000313" key="2">
    <source>
        <dbReference type="EMBL" id="EUN28716.1"/>
    </source>
</evidence>
<feature type="compositionally biased region" description="Basic and acidic residues" evidence="1">
    <location>
        <begin position="89"/>
        <end position="98"/>
    </location>
</feature>